<sequence>MYRRNFIQGFQKELDTLKKQNEDFSNDFRPVSGMVGQKCLCFYTDMYGKTIRVIPEEHGEEFVGPGSYSPNDPSKTSKSLKISSNSKRTEIINHSFPVGPTDHYQPLKMSKFPHKISGTPVSALKNSLFSGNQFLSGNMEHSTWSTPYNCILPKRRFPQVHFKDNNNTPSFASNEARVLFPTSSDAISKDSESNVRKDTTINVSVHESPVFQDSVNRFPDVSSATPSPCHYNPSSLSQGRKTGLEPSWTIVDIDPPEITPGPGAYETDTLSPVMAKMKNRQSLNPPRSRVIPRNLLPKRNHPIYKSSQESPSPCSYDVHFEDTKIPILIRAKDKFKSNDWSATPELLTNTPKVGAYDLSANDISSCCINGRVKGGVMSIVGHRPPFEGRNSKENNHQFEFSTQHSSLLKKSYNARLYQTQ</sequence>
<evidence type="ECO:0000313" key="3">
    <source>
        <dbReference type="Proteomes" id="UP001470230"/>
    </source>
</evidence>
<dbReference type="InterPro" id="IPR010736">
    <property type="entry name" value="SHIPPO-rpt"/>
</dbReference>
<comment type="caution">
    <text evidence="2">The sequence shown here is derived from an EMBL/GenBank/DDBJ whole genome shotgun (WGS) entry which is preliminary data.</text>
</comment>
<gene>
    <name evidence="2" type="ORF">M9Y10_033835</name>
</gene>
<protein>
    <submittedName>
        <fullName evidence="2">Uncharacterized protein</fullName>
    </submittedName>
</protein>
<feature type="compositionally biased region" description="Polar residues" evidence="1">
    <location>
        <begin position="222"/>
        <end position="240"/>
    </location>
</feature>
<dbReference type="Proteomes" id="UP001470230">
    <property type="component" value="Unassembled WGS sequence"/>
</dbReference>
<evidence type="ECO:0000256" key="1">
    <source>
        <dbReference type="SAM" id="MobiDB-lite"/>
    </source>
</evidence>
<name>A0ABR2KD89_9EUKA</name>
<proteinExistence type="predicted"/>
<keyword evidence="3" id="KW-1185">Reference proteome</keyword>
<accession>A0ABR2KD89</accession>
<dbReference type="EMBL" id="JAPFFF010000005">
    <property type="protein sequence ID" value="KAK8889091.1"/>
    <property type="molecule type" value="Genomic_DNA"/>
</dbReference>
<feature type="region of interest" description="Disordered" evidence="1">
    <location>
        <begin position="222"/>
        <end position="242"/>
    </location>
</feature>
<evidence type="ECO:0000313" key="2">
    <source>
        <dbReference type="EMBL" id="KAK8889091.1"/>
    </source>
</evidence>
<reference evidence="2 3" key="1">
    <citation type="submission" date="2024-04" db="EMBL/GenBank/DDBJ databases">
        <title>Tritrichomonas musculus Genome.</title>
        <authorList>
            <person name="Alves-Ferreira E."/>
            <person name="Grigg M."/>
            <person name="Lorenzi H."/>
            <person name="Galac M."/>
        </authorList>
    </citation>
    <scope>NUCLEOTIDE SEQUENCE [LARGE SCALE GENOMIC DNA]</scope>
    <source>
        <strain evidence="2 3">EAF2021</strain>
    </source>
</reference>
<dbReference type="Pfam" id="PF07004">
    <property type="entry name" value="SHIPPO-rpt"/>
    <property type="match status" value="2"/>
</dbReference>
<organism evidence="2 3">
    <name type="scientific">Tritrichomonas musculus</name>
    <dbReference type="NCBI Taxonomy" id="1915356"/>
    <lineage>
        <taxon>Eukaryota</taxon>
        <taxon>Metamonada</taxon>
        <taxon>Parabasalia</taxon>
        <taxon>Tritrichomonadida</taxon>
        <taxon>Tritrichomonadidae</taxon>
        <taxon>Tritrichomonas</taxon>
    </lineage>
</organism>